<protein>
    <submittedName>
        <fullName evidence="1">Uncharacterized protein</fullName>
    </submittedName>
</protein>
<comment type="caution">
    <text evidence="1">The sequence shown here is derived from an EMBL/GenBank/DDBJ whole genome shotgun (WGS) entry which is preliminary data.</text>
</comment>
<name>A0AAP5C6V9_9GAMM</name>
<organism evidence="1 2">
    <name type="scientific">Stenotrophomonas geniculata</name>
    <dbReference type="NCBI Taxonomy" id="86188"/>
    <lineage>
        <taxon>Bacteria</taxon>
        <taxon>Pseudomonadati</taxon>
        <taxon>Pseudomonadota</taxon>
        <taxon>Gammaproteobacteria</taxon>
        <taxon>Lysobacterales</taxon>
        <taxon>Lysobacteraceae</taxon>
        <taxon>Stenotrophomonas</taxon>
    </lineage>
</organism>
<reference evidence="1" key="1">
    <citation type="submission" date="2023-07" db="EMBL/GenBank/DDBJ databases">
        <authorList>
            <person name="Shahid S."/>
            <person name="Akbar M.Y."/>
            <person name="Ajmal W."/>
            <person name="Ansari A."/>
            <person name="Ghazanfar S."/>
        </authorList>
    </citation>
    <scope>NUCLEOTIDE SEQUENCE</scope>
    <source>
        <strain evidence="1">NIGAB</strain>
    </source>
</reference>
<accession>A0AAP5C6V9</accession>
<sequence length="214" mass="24058">MKSSVYRPCCFISLVLGTQPVHAEEVHECIVVPHASIATEMPASLDEFEQHLWTANTGQRVRKGTDTLLLLRLFSESPGVMDSQEFIKITGILTGYTPSSEGMPEVLDARLTSGSAGFAYKGDYWLTNSADVELHQPHERDGRMEVKVTAVGWNSYRKEGRSFYLQFTCQLNEIPVEKLSAWQGGDGNLWRSFGPLDNRVDQPTSNYFCNDWLC</sequence>
<dbReference type="EMBL" id="JAVIAC010000004">
    <property type="protein sequence ID" value="MDQ7952194.1"/>
    <property type="molecule type" value="Genomic_DNA"/>
</dbReference>
<proteinExistence type="predicted"/>
<gene>
    <name evidence="1" type="ORF">Q0031_10405</name>
</gene>
<dbReference type="RefSeq" id="WP_171954813.1">
    <property type="nucleotide sequence ID" value="NZ_JAUZEA010000004.1"/>
</dbReference>
<evidence type="ECO:0000313" key="1">
    <source>
        <dbReference type="EMBL" id="MDQ7952194.1"/>
    </source>
</evidence>
<dbReference type="AlphaFoldDB" id="A0AAP5C6V9"/>
<evidence type="ECO:0000313" key="2">
    <source>
        <dbReference type="Proteomes" id="UP001240529"/>
    </source>
</evidence>
<dbReference type="Proteomes" id="UP001240529">
    <property type="component" value="Unassembled WGS sequence"/>
</dbReference>